<sequence>MDSSSLSTLLDIRQKCEEIRLEEDRGNQRLEDLLHHGSKIGVQLDNLRKFLTTLDHVKLDADQLCGMTTLTSSLAESVSAKVRRLDVMKSHISGCQSRVDDLLDLQNCTEGVRTSLQNEDFEEAAGHIHRFLSLDEAALTSKEDDSGLRDAFASLHASRAHLMQVVSAQFDLAVSQDDAASVERFFKIFPLLNMQEEGLQKFSKCLQRKLREAWTKAQLAGKQEHKRENVKFADLLTILLEETARIIEVHQPLVETYYGPGNLTYVVAELQKECDSHFREVIESFRRGRNFENMISNAKMWLGTESKSKRRGGSISKLDAKAVDALLGELVLIGARIALYTKFITKRCTTDAETIEGLEEKSTMLGKVEKVVKGSQAVRCLEELLGDYASIENEQRGCILRRDEYWLQNFPTGYLDLSQAYNVLQSSIQHGKLHATTDTETARLAFLLHLNHSEMSVDYAKTMRKKLMQEVDHPEQGWDLSTKDRVKLDNSIGQIQALEDQFRQVNRL</sequence>
<evidence type="ECO:0000313" key="10">
    <source>
        <dbReference type="EMBL" id="CAD7273267.1"/>
    </source>
</evidence>
<protein>
    <recommendedName>
        <fullName evidence="3">Conserved oligomeric Golgi complex subunit 4</fullName>
    </recommendedName>
    <alternativeName>
        <fullName evidence="8">Component of oligomeric Golgi complex 4</fullName>
    </alternativeName>
</protein>
<accession>A0A7R9BDK2</accession>
<organism evidence="10">
    <name type="scientific">Notodromas monacha</name>
    <dbReference type="NCBI Taxonomy" id="399045"/>
    <lineage>
        <taxon>Eukaryota</taxon>
        <taxon>Metazoa</taxon>
        <taxon>Ecdysozoa</taxon>
        <taxon>Arthropoda</taxon>
        <taxon>Crustacea</taxon>
        <taxon>Oligostraca</taxon>
        <taxon>Ostracoda</taxon>
        <taxon>Podocopa</taxon>
        <taxon>Podocopida</taxon>
        <taxon>Cypridocopina</taxon>
        <taxon>Cypridoidea</taxon>
        <taxon>Cyprididae</taxon>
        <taxon>Notodromas</taxon>
    </lineage>
</organism>
<dbReference type="AlphaFoldDB" id="A0A7R9BDK2"/>
<evidence type="ECO:0000313" key="11">
    <source>
        <dbReference type="Proteomes" id="UP000678499"/>
    </source>
</evidence>
<keyword evidence="5" id="KW-0653">Protein transport</keyword>
<feature type="domain" description="COG4 transport protein middle alpha-helical bundle" evidence="9">
    <location>
        <begin position="155"/>
        <end position="468"/>
    </location>
</feature>
<dbReference type="Pfam" id="PF20663">
    <property type="entry name" value="COG4_N"/>
    <property type="match status" value="1"/>
</dbReference>
<keyword evidence="7" id="KW-0472">Membrane</keyword>
<dbReference type="Pfam" id="PF08318">
    <property type="entry name" value="COG4_m"/>
    <property type="match status" value="1"/>
</dbReference>
<dbReference type="Gene3D" id="1.10.287.1060">
    <property type="entry name" value="ESAT-6-like"/>
    <property type="match status" value="1"/>
</dbReference>
<dbReference type="GO" id="GO:0017119">
    <property type="term" value="C:Golgi transport complex"/>
    <property type="evidence" value="ECO:0007669"/>
    <property type="project" value="TreeGrafter"/>
</dbReference>
<evidence type="ECO:0000256" key="3">
    <source>
        <dbReference type="ARBA" id="ARBA00020975"/>
    </source>
</evidence>
<dbReference type="Proteomes" id="UP000678499">
    <property type="component" value="Unassembled WGS sequence"/>
</dbReference>
<dbReference type="GO" id="GO:0015031">
    <property type="term" value="P:protein transport"/>
    <property type="evidence" value="ECO:0007669"/>
    <property type="project" value="UniProtKB-KW"/>
</dbReference>
<dbReference type="PANTHER" id="PTHR24016">
    <property type="entry name" value="CONSERVED OLIGOMERIC GOLGI COMPLEX SUBUNIT 4"/>
    <property type="match status" value="1"/>
</dbReference>
<proteinExistence type="inferred from homology"/>
<dbReference type="EMBL" id="OA882147">
    <property type="protein sequence ID" value="CAD7273267.1"/>
    <property type="molecule type" value="Genomic_DNA"/>
</dbReference>
<dbReference type="OrthoDB" id="47059at2759"/>
<evidence type="ECO:0000256" key="1">
    <source>
        <dbReference type="ARBA" id="ARBA00004395"/>
    </source>
</evidence>
<evidence type="ECO:0000256" key="4">
    <source>
        <dbReference type="ARBA" id="ARBA00022448"/>
    </source>
</evidence>
<evidence type="ECO:0000256" key="5">
    <source>
        <dbReference type="ARBA" id="ARBA00022927"/>
    </source>
</evidence>
<evidence type="ECO:0000256" key="6">
    <source>
        <dbReference type="ARBA" id="ARBA00023034"/>
    </source>
</evidence>
<gene>
    <name evidence="10" type="ORF">NMOB1V02_LOCUS1165</name>
</gene>
<dbReference type="PANTHER" id="PTHR24016:SF0">
    <property type="entry name" value="CONSERVED OLIGOMERIC GOLGI COMPLEX SUBUNIT 4"/>
    <property type="match status" value="1"/>
</dbReference>
<comment type="subcellular location">
    <subcellularLocation>
        <location evidence="1">Golgi apparatus membrane</location>
        <topology evidence="1">Peripheral membrane protein</topology>
    </subcellularLocation>
</comment>
<keyword evidence="11" id="KW-1185">Reference proteome</keyword>
<dbReference type="SMART" id="SM00762">
    <property type="entry name" value="Cog4"/>
    <property type="match status" value="1"/>
</dbReference>
<evidence type="ECO:0000256" key="2">
    <source>
        <dbReference type="ARBA" id="ARBA00009215"/>
    </source>
</evidence>
<reference evidence="10" key="1">
    <citation type="submission" date="2020-11" db="EMBL/GenBank/DDBJ databases">
        <authorList>
            <person name="Tran Van P."/>
        </authorList>
    </citation>
    <scope>NUCLEOTIDE SEQUENCE</scope>
</reference>
<name>A0A7R9BDK2_9CRUS</name>
<dbReference type="GO" id="GO:0000139">
    <property type="term" value="C:Golgi membrane"/>
    <property type="evidence" value="ECO:0007669"/>
    <property type="project" value="UniProtKB-SubCell"/>
</dbReference>
<dbReference type="InterPro" id="IPR013167">
    <property type="entry name" value="COG4_M"/>
</dbReference>
<evidence type="ECO:0000256" key="7">
    <source>
        <dbReference type="ARBA" id="ARBA00023136"/>
    </source>
</evidence>
<dbReference type="InterPro" id="IPR048682">
    <property type="entry name" value="COG4"/>
</dbReference>
<dbReference type="GO" id="GO:0006890">
    <property type="term" value="P:retrograde vesicle-mediated transport, Golgi to endoplasmic reticulum"/>
    <property type="evidence" value="ECO:0007669"/>
    <property type="project" value="TreeGrafter"/>
</dbReference>
<keyword evidence="4" id="KW-0813">Transport</keyword>
<comment type="similarity">
    <text evidence="2">Belongs to the COG4 family.</text>
</comment>
<evidence type="ECO:0000259" key="9">
    <source>
        <dbReference type="SMART" id="SM00762"/>
    </source>
</evidence>
<dbReference type="InterPro" id="IPR048680">
    <property type="entry name" value="COG4_N"/>
</dbReference>
<evidence type="ECO:0000256" key="8">
    <source>
        <dbReference type="ARBA" id="ARBA00031340"/>
    </source>
</evidence>
<keyword evidence="6" id="KW-0333">Golgi apparatus</keyword>
<dbReference type="GO" id="GO:0007030">
    <property type="term" value="P:Golgi organization"/>
    <property type="evidence" value="ECO:0007669"/>
    <property type="project" value="TreeGrafter"/>
</dbReference>
<dbReference type="EMBL" id="CAJPEX010000110">
    <property type="protein sequence ID" value="CAG0913419.1"/>
    <property type="molecule type" value="Genomic_DNA"/>
</dbReference>